<evidence type="ECO:0000313" key="2">
    <source>
        <dbReference type="EMBL" id="GGK91063.1"/>
    </source>
</evidence>
<feature type="region of interest" description="Disordered" evidence="1">
    <location>
        <begin position="1"/>
        <end position="21"/>
    </location>
</feature>
<evidence type="ECO:0000256" key="1">
    <source>
        <dbReference type="SAM" id="MobiDB-lite"/>
    </source>
</evidence>
<evidence type="ECO:0000313" key="3">
    <source>
        <dbReference type="Proteomes" id="UP000627984"/>
    </source>
</evidence>
<dbReference type="RefSeq" id="WP_191897609.1">
    <property type="nucleotide sequence ID" value="NZ_BMQD01000023.1"/>
</dbReference>
<reference evidence="2" key="1">
    <citation type="journal article" date="2014" name="Int. J. Syst. Evol. Microbiol.">
        <title>Complete genome sequence of Corynebacterium casei LMG S-19264T (=DSM 44701T), isolated from a smear-ripened cheese.</title>
        <authorList>
            <consortium name="US DOE Joint Genome Institute (JGI-PGF)"/>
            <person name="Walter F."/>
            <person name="Albersmeier A."/>
            <person name="Kalinowski J."/>
            <person name="Ruckert C."/>
        </authorList>
    </citation>
    <scope>NUCLEOTIDE SEQUENCE</scope>
    <source>
        <strain evidence="2">JCM 3093</strain>
    </source>
</reference>
<organism evidence="2 3">
    <name type="scientific">Planomonospora parontospora</name>
    <dbReference type="NCBI Taxonomy" id="58119"/>
    <lineage>
        <taxon>Bacteria</taxon>
        <taxon>Bacillati</taxon>
        <taxon>Actinomycetota</taxon>
        <taxon>Actinomycetes</taxon>
        <taxon>Streptosporangiales</taxon>
        <taxon>Streptosporangiaceae</taxon>
        <taxon>Planomonospora</taxon>
    </lineage>
</organism>
<dbReference type="Proteomes" id="UP000627984">
    <property type="component" value="Unassembled WGS sequence"/>
</dbReference>
<comment type="caution">
    <text evidence="2">The sequence shown here is derived from an EMBL/GenBank/DDBJ whole genome shotgun (WGS) entry which is preliminary data.</text>
</comment>
<dbReference type="EMBL" id="BMQD01000023">
    <property type="protein sequence ID" value="GGK91063.1"/>
    <property type="molecule type" value="Genomic_DNA"/>
</dbReference>
<protein>
    <submittedName>
        <fullName evidence="2">Uncharacterized protein</fullName>
    </submittedName>
</protein>
<gene>
    <name evidence="2" type="ORF">GCM10010126_58120</name>
</gene>
<proteinExistence type="predicted"/>
<reference evidence="2" key="2">
    <citation type="submission" date="2022-09" db="EMBL/GenBank/DDBJ databases">
        <authorList>
            <person name="Sun Q."/>
            <person name="Ohkuma M."/>
        </authorList>
    </citation>
    <scope>NUCLEOTIDE SEQUENCE</scope>
    <source>
        <strain evidence="2">JCM 3093</strain>
    </source>
</reference>
<accession>A0AA37F7A1</accession>
<sequence length="70" mass="7518">MALEFLGKDPNSPNGGSPTFWRDTETGDIIAQGYTAIAPGTLAEIGEVPEGEALIRFPQRMIPFLSVVPE</sequence>
<dbReference type="AlphaFoldDB" id="A0AA37F7A1"/>
<name>A0AA37F7A1_9ACTN</name>